<dbReference type="Proteomes" id="UP000003729">
    <property type="component" value="Unassembled WGS sequence"/>
</dbReference>
<dbReference type="RefSeq" id="WP_006657758.1">
    <property type="nucleotide sequence ID" value="NZ_ABXW01000014.1"/>
</dbReference>
<reference evidence="1 2" key="1">
    <citation type="submission" date="2008-10" db="EMBL/GenBank/DDBJ databases">
        <title>Draft genome sequence of Providencia alcalifaciens (DSM 30120).</title>
        <authorList>
            <person name="Sudarsanam P."/>
            <person name="Ley R."/>
            <person name="Guruge J."/>
            <person name="Turnbaugh P.J."/>
            <person name="Mahowald M."/>
            <person name="Liep D."/>
            <person name="Gordon J."/>
        </authorList>
    </citation>
    <scope>NUCLEOTIDE SEQUENCE [LARGE SCALE GENOMIC DNA]</scope>
    <source>
        <strain evidence="1 2">DSM 30120</strain>
    </source>
</reference>
<dbReference type="Pfam" id="PF11367">
    <property type="entry name" value="Tail_completion_gp17"/>
    <property type="match status" value="1"/>
</dbReference>
<protein>
    <recommendedName>
        <fullName evidence="3">DUF3168 domain-containing protein</fullName>
    </recommendedName>
</protein>
<sequence>MTESDLFHLLSPVLPSQVFPYVAPQEEPAITPPWLIFSFYDIDEDVLSGQASTMTQIQIDVYAKTPDMARDIRAKALLAIQVLAPVNIVRKQDYEPDTSLYRATIECQVWQ</sequence>
<dbReference type="EMBL" id="ABXW01000014">
    <property type="protein sequence ID" value="EEB47078.1"/>
    <property type="molecule type" value="Genomic_DNA"/>
</dbReference>
<evidence type="ECO:0000313" key="2">
    <source>
        <dbReference type="Proteomes" id="UP000003729"/>
    </source>
</evidence>
<comment type="caution">
    <text evidence="1">The sequence shown here is derived from an EMBL/GenBank/DDBJ whole genome shotgun (WGS) entry which is preliminary data.</text>
</comment>
<reference evidence="1 2" key="2">
    <citation type="submission" date="2008-10" db="EMBL/GenBank/DDBJ databases">
        <authorList>
            <person name="Fulton L."/>
            <person name="Clifton S."/>
            <person name="Fulton B."/>
            <person name="Xu J."/>
            <person name="Minx P."/>
            <person name="Pepin K.H."/>
            <person name="Johnson M."/>
            <person name="Bhonagiri V."/>
            <person name="Nash W.E."/>
            <person name="Mardis E.R."/>
            <person name="Wilson R.K."/>
        </authorList>
    </citation>
    <scope>NUCLEOTIDE SEQUENCE [LARGE SCALE GENOMIC DNA]</scope>
    <source>
        <strain evidence="1 2">DSM 30120</strain>
    </source>
</reference>
<dbReference type="GeneID" id="57294388"/>
<dbReference type="eggNOG" id="ENOG5032USX">
    <property type="taxonomic scope" value="Bacteria"/>
</dbReference>
<name>B6XBS6_9GAMM</name>
<evidence type="ECO:0000313" key="1">
    <source>
        <dbReference type="EMBL" id="EEB47078.1"/>
    </source>
</evidence>
<evidence type="ECO:0008006" key="3">
    <source>
        <dbReference type="Google" id="ProtNLM"/>
    </source>
</evidence>
<dbReference type="AlphaFoldDB" id="B6XBS6"/>
<dbReference type="InterPro" id="IPR021508">
    <property type="entry name" value="Gp17-like"/>
</dbReference>
<proteinExistence type="predicted"/>
<accession>B6XBS6</accession>
<gene>
    <name evidence="1" type="ORF">PROVALCAL_00787</name>
</gene>
<organism evidence="1 2">
    <name type="scientific">Providencia alcalifaciens DSM 30120</name>
    <dbReference type="NCBI Taxonomy" id="520999"/>
    <lineage>
        <taxon>Bacteria</taxon>
        <taxon>Pseudomonadati</taxon>
        <taxon>Pseudomonadota</taxon>
        <taxon>Gammaproteobacteria</taxon>
        <taxon>Enterobacterales</taxon>
        <taxon>Morganellaceae</taxon>
        <taxon>Providencia</taxon>
    </lineage>
</organism>